<comment type="function">
    <text evidence="9">Catalyzes the 2-thiolation of uridine at the wobble position (U34) of tRNA, leading to the formation of s(2)U34.</text>
</comment>
<dbReference type="GO" id="GO:0005524">
    <property type="term" value="F:ATP binding"/>
    <property type="evidence" value="ECO:0007669"/>
    <property type="project" value="UniProtKB-KW"/>
</dbReference>
<feature type="binding site" evidence="9">
    <location>
        <begin position="18"/>
        <end position="25"/>
    </location>
    <ligand>
        <name>ATP</name>
        <dbReference type="ChEBI" id="CHEBI:30616"/>
    </ligand>
</feature>
<sequence length="406" mass="44676">MSYNKLEMPKKGDLVVVGLSGGVDSTMTALLLKEAGCRVVGVTMSLWKNDIPGFPEDPNMRESCYGPGEEKNIEECKTFCEANDIPYYVIDVAEEYKKQVLDYFTAEYRAGRTPNPCIRCNRFIKFGALLAGIKKLGIDYDYFCTGHYASAVRSDVSLSESYGITGDSEGKDKYPVQIACAMDATKDQAYFLYRIPSEVLEKVRFPLGEYKKRDVIAMAVQKGLVAAGREESQDFVPEQLFDYLFSDKPSVPGDFIDMDGHVLGHHRGIEHYTVGQRRGLGVSAKEPLYVAAIDKEKNLIVLGKDSDLFCEGLIADDLVWPADFNPLKEFDALVKIRLASRPVPARIEPCGSTETGGDAVKITFSEPQRAVAPGQSVVFYRDGVICGGGIISESIKKGSAVATQNQ</sequence>
<dbReference type="FunFam" id="2.30.30.280:FF:000001">
    <property type="entry name" value="tRNA-specific 2-thiouridylase MnmA"/>
    <property type="match status" value="1"/>
</dbReference>
<feature type="domain" description="tRNA-specific 2-thiouridylase MnmA-like central" evidence="11">
    <location>
        <begin position="249"/>
        <end position="303"/>
    </location>
</feature>
<dbReference type="GO" id="GO:0002143">
    <property type="term" value="P:tRNA wobble position uridine thiolation"/>
    <property type="evidence" value="ECO:0007669"/>
    <property type="project" value="TreeGrafter"/>
</dbReference>
<dbReference type="NCBIfam" id="NF001138">
    <property type="entry name" value="PRK00143.1"/>
    <property type="match status" value="1"/>
</dbReference>
<evidence type="ECO:0000256" key="4">
    <source>
        <dbReference type="ARBA" id="ARBA00022741"/>
    </source>
</evidence>
<dbReference type="HAMAP" id="MF_00144">
    <property type="entry name" value="tRNA_thiouridyl_MnmA"/>
    <property type="match status" value="1"/>
</dbReference>
<feature type="binding site" evidence="9">
    <location>
        <position position="44"/>
    </location>
    <ligand>
        <name>ATP</name>
        <dbReference type="ChEBI" id="CHEBI:30616"/>
    </ligand>
</feature>
<name>A0A7T3RC04_9SPIR</name>
<dbReference type="GO" id="GO:0103016">
    <property type="term" value="F:tRNA-uridine 2-sulfurtransferase activity"/>
    <property type="evidence" value="ECO:0007669"/>
    <property type="project" value="UniProtKB-EC"/>
</dbReference>
<evidence type="ECO:0000256" key="1">
    <source>
        <dbReference type="ARBA" id="ARBA00022555"/>
    </source>
</evidence>
<dbReference type="KEGG" id="tper:IWA51_08555"/>
<dbReference type="InterPro" id="IPR023382">
    <property type="entry name" value="MnmA-like_central_sf"/>
</dbReference>
<keyword evidence="2 9" id="KW-0808">Transferase</keyword>
<keyword evidence="5 9" id="KW-0067">ATP-binding</keyword>
<evidence type="ECO:0000259" key="11">
    <source>
        <dbReference type="Pfam" id="PF20259"/>
    </source>
</evidence>
<keyword evidence="7" id="KW-1015">Disulfide bond</keyword>
<dbReference type="InterPro" id="IPR004506">
    <property type="entry name" value="MnmA-like"/>
</dbReference>
<feature type="binding site" evidence="9">
    <location>
        <position position="146"/>
    </location>
    <ligand>
        <name>ATP</name>
        <dbReference type="ChEBI" id="CHEBI:30616"/>
    </ligand>
</feature>
<comment type="caution">
    <text evidence="9">Lacks conserved residue(s) required for the propagation of feature annotation.</text>
</comment>
<dbReference type="SUPFAM" id="SSF52402">
    <property type="entry name" value="Adenine nucleotide alpha hydrolases-like"/>
    <property type="match status" value="1"/>
</dbReference>
<dbReference type="Pfam" id="PF03054">
    <property type="entry name" value="tRNA_Me_trans"/>
    <property type="match status" value="1"/>
</dbReference>
<evidence type="ECO:0000256" key="3">
    <source>
        <dbReference type="ARBA" id="ARBA00022694"/>
    </source>
</evidence>
<evidence type="ECO:0000256" key="8">
    <source>
        <dbReference type="ARBA" id="ARBA00051542"/>
    </source>
</evidence>
<feature type="site" description="Interaction with tRNA" evidence="9">
    <location>
        <position position="147"/>
    </location>
</feature>
<accession>A0A7T3RC04</accession>
<reference evidence="12 13" key="1">
    <citation type="submission" date="2020-11" db="EMBL/GenBank/DDBJ databases">
        <title>Treponema Peruensis nv. sp., first commensal Treponema isolated from human feces.</title>
        <authorList>
            <person name="Belkhou C."/>
            <person name="Raes J."/>
        </authorList>
    </citation>
    <scope>NUCLEOTIDE SEQUENCE [LARGE SCALE GENOMIC DNA]</scope>
    <source>
        <strain evidence="12 13">RCC2812</strain>
    </source>
</reference>
<dbReference type="EMBL" id="CP064936">
    <property type="protein sequence ID" value="QQA00323.1"/>
    <property type="molecule type" value="Genomic_DNA"/>
</dbReference>
<evidence type="ECO:0000256" key="6">
    <source>
        <dbReference type="ARBA" id="ARBA00022884"/>
    </source>
</evidence>
<keyword evidence="1 9" id="KW-0820">tRNA-binding</keyword>
<comment type="subcellular location">
    <subcellularLocation>
        <location evidence="9">Cytoplasm</location>
    </subcellularLocation>
</comment>
<evidence type="ECO:0000256" key="9">
    <source>
        <dbReference type="HAMAP-Rule" id="MF_00144"/>
    </source>
</evidence>
<protein>
    <recommendedName>
        <fullName evidence="9">tRNA-specific 2-thiouridylase MnmA</fullName>
        <ecNumber evidence="9">2.8.1.13</ecNumber>
    </recommendedName>
</protein>
<dbReference type="Pfam" id="PF20258">
    <property type="entry name" value="tRNA_Me_trans_C"/>
    <property type="match status" value="1"/>
</dbReference>
<dbReference type="InterPro" id="IPR014729">
    <property type="entry name" value="Rossmann-like_a/b/a_fold"/>
</dbReference>
<comment type="similarity">
    <text evidence="9">Belongs to the MnmA/TRMU family.</text>
</comment>
<dbReference type="AlphaFoldDB" id="A0A7T3RC04"/>
<feature type="site" description="Interaction with tRNA" evidence="9">
    <location>
        <position position="375"/>
    </location>
</feature>
<evidence type="ECO:0000256" key="7">
    <source>
        <dbReference type="ARBA" id="ARBA00023157"/>
    </source>
</evidence>
<dbReference type="Proteomes" id="UP000595224">
    <property type="component" value="Chromosome"/>
</dbReference>
<dbReference type="EC" id="2.8.1.13" evidence="9"/>
<dbReference type="GO" id="GO:0000049">
    <property type="term" value="F:tRNA binding"/>
    <property type="evidence" value="ECO:0007669"/>
    <property type="project" value="UniProtKB-KW"/>
</dbReference>
<keyword evidence="3 9" id="KW-0819">tRNA processing</keyword>
<dbReference type="InterPro" id="IPR046884">
    <property type="entry name" value="MnmA-like_central"/>
</dbReference>
<evidence type="ECO:0000313" key="13">
    <source>
        <dbReference type="Proteomes" id="UP000595224"/>
    </source>
</evidence>
<evidence type="ECO:0000256" key="5">
    <source>
        <dbReference type="ARBA" id="ARBA00022840"/>
    </source>
</evidence>
<evidence type="ECO:0000313" key="12">
    <source>
        <dbReference type="EMBL" id="QQA00323.1"/>
    </source>
</evidence>
<feature type="active site" description="Nucleophile" evidence="9">
    <location>
        <position position="120"/>
    </location>
</feature>
<dbReference type="NCBIfam" id="TIGR00420">
    <property type="entry name" value="trmU"/>
    <property type="match status" value="1"/>
</dbReference>
<feature type="domain" description="tRNA-specific 2-thiouridylase MnmA-like C-terminal" evidence="10">
    <location>
        <begin position="312"/>
        <end position="391"/>
    </location>
</feature>
<keyword evidence="6 9" id="KW-0694">RNA-binding</keyword>
<feature type="region of interest" description="Interaction with tRNA" evidence="9">
    <location>
        <begin position="186"/>
        <end position="188"/>
    </location>
</feature>
<proteinExistence type="inferred from homology"/>
<keyword evidence="13" id="KW-1185">Reference proteome</keyword>
<keyword evidence="9" id="KW-0963">Cytoplasm</keyword>
<dbReference type="PANTHER" id="PTHR11933:SF5">
    <property type="entry name" value="MITOCHONDRIAL TRNA-SPECIFIC 2-THIOURIDYLASE 1"/>
    <property type="match status" value="1"/>
</dbReference>
<dbReference type="PANTHER" id="PTHR11933">
    <property type="entry name" value="TRNA 5-METHYLAMINOMETHYL-2-THIOURIDYLATE -METHYLTRANSFERASE"/>
    <property type="match status" value="1"/>
</dbReference>
<dbReference type="Gene3D" id="2.30.30.280">
    <property type="entry name" value="Adenine nucleotide alpha hydrolases-like domains"/>
    <property type="match status" value="1"/>
</dbReference>
<dbReference type="GO" id="GO:0005737">
    <property type="term" value="C:cytoplasm"/>
    <property type="evidence" value="ECO:0007669"/>
    <property type="project" value="UniProtKB-SubCell"/>
</dbReference>
<evidence type="ECO:0000256" key="2">
    <source>
        <dbReference type="ARBA" id="ARBA00022679"/>
    </source>
</evidence>
<comment type="catalytic activity">
    <reaction evidence="8 9">
        <text>S-sulfanyl-L-cysteinyl-[protein] + uridine(34) in tRNA + AH2 + ATP = 2-thiouridine(34) in tRNA + L-cysteinyl-[protein] + A + AMP + diphosphate + H(+)</text>
        <dbReference type="Rhea" id="RHEA:47032"/>
        <dbReference type="Rhea" id="RHEA-COMP:10131"/>
        <dbReference type="Rhea" id="RHEA-COMP:11726"/>
        <dbReference type="Rhea" id="RHEA-COMP:11727"/>
        <dbReference type="Rhea" id="RHEA-COMP:11728"/>
        <dbReference type="ChEBI" id="CHEBI:13193"/>
        <dbReference type="ChEBI" id="CHEBI:15378"/>
        <dbReference type="ChEBI" id="CHEBI:17499"/>
        <dbReference type="ChEBI" id="CHEBI:29950"/>
        <dbReference type="ChEBI" id="CHEBI:30616"/>
        <dbReference type="ChEBI" id="CHEBI:33019"/>
        <dbReference type="ChEBI" id="CHEBI:61963"/>
        <dbReference type="ChEBI" id="CHEBI:65315"/>
        <dbReference type="ChEBI" id="CHEBI:87170"/>
        <dbReference type="ChEBI" id="CHEBI:456215"/>
        <dbReference type="EC" id="2.8.1.13"/>
    </reaction>
</comment>
<evidence type="ECO:0000259" key="10">
    <source>
        <dbReference type="Pfam" id="PF20258"/>
    </source>
</evidence>
<dbReference type="Gene3D" id="2.40.30.10">
    <property type="entry name" value="Translation factors"/>
    <property type="match status" value="1"/>
</dbReference>
<dbReference type="Gene3D" id="3.40.50.620">
    <property type="entry name" value="HUPs"/>
    <property type="match status" value="1"/>
</dbReference>
<dbReference type="InterPro" id="IPR046885">
    <property type="entry name" value="MnmA-like_C"/>
</dbReference>
<gene>
    <name evidence="9 12" type="primary">mnmA</name>
    <name evidence="12" type="ORF">IWA51_08555</name>
</gene>
<keyword evidence="4 9" id="KW-0547">Nucleotide-binding</keyword>
<dbReference type="Pfam" id="PF20259">
    <property type="entry name" value="tRNA_Me_trans_M"/>
    <property type="match status" value="1"/>
</dbReference>
<dbReference type="CDD" id="cd01998">
    <property type="entry name" value="MnmA_TRMU-like"/>
    <property type="match status" value="1"/>
</dbReference>
<dbReference type="RefSeq" id="WP_198442113.1">
    <property type="nucleotide sequence ID" value="NZ_CBCSHE010000001.1"/>
</dbReference>
<organism evidence="12 13">
    <name type="scientific">Treponema peruense</name>
    <dbReference type="NCBI Taxonomy" id="2787628"/>
    <lineage>
        <taxon>Bacteria</taxon>
        <taxon>Pseudomonadati</taxon>
        <taxon>Spirochaetota</taxon>
        <taxon>Spirochaetia</taxon>
        <taxon>Spirochaetales</taxon>
        <taxon>Treponemataceae</taxon>
        <taxon>Treponema</taxon>
    </lineage>
</organism>